<dbReference type="Pfam" id="PF22669">
    <property type="entry name" value="Exo_endo_phos2"/>
    <property type="match status" value="1"/>
</dbReference>
<dbReference type="InterPro" id="IPR015943">
    <property type="entry name" value="WD40/YVTN_repeat-like_dom_sf"/>
</dbReference>
<feature type="compositionally biased region" description="Basic and acidic residues" evidence="1">
    <location>
        <begin position="382"/>
        <end position="408"/>
    </location>
</feature>
<organism evidence="3 4">
    <name type="scientific">Lineolata rhizophorae</name>
    <dbReference type="NCBI Taxonomy" id="578093"/>
    <lineage>
        <taxon>Eukaryota</taxon>
        <taxon>Fungi</taxon>
        <taxon>Dikarya</taxon>
        <taxon>Ascomycota</taxon>
        <taxon>Pezizomycotina</taxon>
        <taxon>Dothideomycetes</taxon>
        <taxon>Dothideomycetes incertae sedis</taxon>
        <taxon>Lineolatales</taxon>
        <taxon>Lineolataceae</taxon>
        <taxon>Lineolata</taxon>
    </lineage>
</organism>
<dbReference type="SMART" id="SM00128">
    <property type="entry name" value="IPPc"/>
    <property type="match status" value="1"/>
</dbReference>
<evidence type="ECO:0000256" key="1">
    <source>
        <dbReference type="SAM" id="MobiDB-lite"/>
    </source>
</evidence>
<dbReference type="GO" id="GO:0046856">
    <property type="term" value="P:phosphatidylinositol dephosphorylation"/>
    <property type="evidence" value="ECO:0007669"/>
    <property type="project" value="InterPro"/>
</dbReference>
<dbReference type="Proteomes" id="UP000799766">
    <property type="component" value="Unassembled WGS sequence"/>
</dbReference>
<dbReference type="SUPFAM" id="SSF50978">
    <property type="entry name" value="WD40 repeat-like"/>
    <property type="match status" value="1"/>
</dbReference>
<feature type="region of interest" description="Disordered" evidence="1">
    <location>
        <begin position="1"/>
        <end position="511"/>
    </location>
</feature>
<dbReference type="PANTHER" id="PTHR11200:SF240">
    <property type="entry name" value="INOSITOL POLYPHOSPHATE 5-PHOSPHATASE C9G1.10C-RELATED"/>
    <property type="match status" value="1"/>
</dbReference>
<keyword evidence="4" id="KW-1185">Reference proteome</keyword>
<reference evidence="3" key="1">
    <citation type="journal article" date="2020" name="Stud. Mycol.">
        <title>101 Dothideomycetes genomes: a test case for predicting lifestyles and emergence of pathogens.</title>
        <authorList>
            <person name="Haridas S."/>
            <person name="Albert R."/>
            <person name="Binder M."/>
            <person name="Bloem J."/>
            <person name="Labutti K."/>
            <person name="Salamov A."/>
            <person name="Andreopoulos B."/>
            <person name="Baker S."/>
            <person name="Barry K."/>
            <person name="Bills G."/>
            <person name="Bluhm B."/>
            <person name="Cannon C."/>
            <person name="Castanera R."/>
            <person name="Culley D."/>
            <person name="Daum C."/>
            <person name="Ezra D."/>
            <person name="Gonzalez J."/>
            <person name="Henrissat B."/>
            <person name="Kuo A."/>
            <person name="Liang C."/>
            <person name="Lipzen A."/>
            <person name="Lutzoni F."/>
            <person name="Magnuson J."/>
            <person name="Mondo S."/>
            <person name="Nolan M."/>
            <person name="Ohm R."/>
            <person name="Pangilinan J."/>
            <person name="Park H.-J."/>
            <person name="Ramirez L."/>
            <person name="Alfaro M."/>
            <person name="Sun H."/>
            <person name="Tritt A."/>
            <person name="Yoshinaga Y."/>
            <person name="Zwiers L.-H."/>
            <person name="Turgeon B."/>
            <person name="Goodwin S."/>
            <person name="Spatafora J."/>
            <person name="Crous P."/>
            <person name="Grigoriev I."/>
        </authorList>
    </citation>
    <scope>NUCLEOTIDE SEQUENCE</scope>
    <source>
        <strain evidence="3">ATCC 16933</strain>
    </source>
</reference>
<dbReference type="InterPro" id="IPR046985">
    <property type="entry name" value="IP5"/>
</dbReference>
<gene>
    <name evidence="3" type="ORF">BDY21DRAFT_324299</name>
</gene>
<dbReference type="InterPro" id="IPR000300">
    <property type="entry name" value="IPPc"/>
</dbReference>
<dbReference type="PANTHER" id="PTHR11200">
    <property type="entry name" value="INOSITOL 5-PHOSPHATASE"/>
    <property type="match status" value="1"/>
</dbReference>
<feature type="compositionally biased region" description="Basic and acidic residues" evidence="1">
    <location>
        <begin position="51"/>
        <end position="64"/>
    </location>
</feature>
<dbReference type="InterPro" id="IPR001680">
    <property type="entry name" value="WD40_rpt"/>
</dbReference>
<feature type="compositionally biased region" description="Polar residues" evidence="1">
    <location>
        <begin position="369"/>
        <end position="379"/>
    </location>
</feature>
<dbReference type="GO" id="GO:0004439">
    <property type="term" value="F:phosphatidylinositol-4,5-bisphosphate 5-phosphatase activity"/>
    <property type="evidence" value="ECO:0007669"/>
    <property type="project" value="TreeGrafter"/>
</dbReference>
<dbReference type="Gene3D" id="3.60.10.10">
    <property type="entry name" value="Endonuclease/exonuclease/phosphatase"/>
    <property type="match status" value="1"/>
</dbReference>
<feature type="compositionally biased region" description="Pro residues" evidence="1">
    <location>
        <begin position="33"/>
        <end position="42"/>
    </location>
</feature>
<protein>
    <recommendedName>
        <fullName evidence="2">Inositol polyphosphate-related phosphatase domain-containing protein</fullName>
    </recommendedName>
</protein>
<name>A0A6A6NV88_9PEZI</name>
<dbReference type="InterPro" id="IPR036322">
    <property type="entry name" value="WD40_repeat_dom_sf"/>
</dbReference>
<proteinExistence type="predicted"/>
<feature type="compositionally biased region" description="Basic and acidic residues" evidence="1">
    <location>
        <begin position="1"/>
        <end position="14"/>
    </location>
</feature>
<feature type="domain" description="Inositol polyphosphate-related phosphatase" evidence="2">
    <location>
        <begin position="848"/>
        <end position="1201"/>
    </location>
</feature>
<dbReference type="EMBL" id="MU001686">
    <property type="protein sequence ID" value="KAF2455646.1"/>
    <property type="molecule type" value="Genomic_DNA"/>
</dbReference>
<dbReference type="AlphaFoldDB" id="A0A6A6NV88"/>
<dbReference type="Gene3D" id="2.130.10.10">
    <property type="entry name" value="YVTN repeat-like/Quinoprotein amine dehydrogenase"/>
    <property type="match status" value="1"/>
</dbReference>
<feature type="compositionally biased region" description="Polar residues" evidence="1">
    <location>
        <begin position="228"/>
        <end position="241"/>
    </location>
</feature>
<dbReference type="SMART" id="SM00320">
    <property type="entry name" value="WD40"/>
    <property type="match status" value="2"/>
</dbReference>
<dbReference type="SUPFAM" id="SSF56219">
    <property type="entry name" value="DNase I-like"/>
    <property type="match status" value="1"/>
</dbReference>
<evidence type="ECO:0000259" key="2">
    <source>
        <dbReference type="SMART" id="SM00128"/>
    </source>
</evidence>
<feature type="compositionally biased region" description="Polar residues" evidence="1">
    <location>
        <begin position="141"/>
        <end position="155"/>
    </location>
</feature>
<dbReference type="InterPro" id="IPR036691">
    <property type="entry name" value="Endo/exonu/phosph_ase_sf"/>
</dbReference>
<evidence type="ECO:0000313" key="3">
    <source>
        <dbReference type="EMBL" id="KAF2455646.1"/>
    </source>
</evidence>
<dbReference type="FunFam" id="3.60.10.10:FF:000036">
    <property type="entry name" value="Inositol polyphosphate phosphatase, putative"/>
    <property type="match status" value="1"/>
</dbReference>
<feature type="compositionally biased region" description="Polar residues" evidence="1">
    <location>
        <begin position="256"/>
        <end position="266"/>
    </location>
</feature>
<dbReference type="OrthoDB" id="2248459at2759"/>
<feature type="compositionally biased region" description="Low complexity" evidence="1">
    <location>
        <begin position="350"/>
        <end position="359"/>
    </location>
</feature>
<evidence type="ECO:0000313" key="4">
    <source>
        <dbReference type="Proteomes" id="UP000799766"/>
    </source>
</evidence>
<sequence length="1249" mass="138207">MMDPPSGEHTDDSSIKPVSALRSKFEKLNTQPPTSPQPPPSRPSSSNAFAGDRHNEPCRSDGRASLDVQRSHGGSPESRPSARTMRSTPSKPRPVSMGPLSPPRSPPRLAVHSPRSPPKSAKSSETRLDIPPSPSHFKVQELSSQAGSRSASPQPGGTGRPFKIPSRSTTPGIEARQGPFFQSPSPINPPSEPQKYVPTENEVPERSPASTGAPPPINRAGKPKIFSAKTTPSINKPSSLSIPIDSAGEQPEAVSPFTTPPSSDESPNAKGLPATKNEVPKSNPAKPKDSYFPPHPTPCSDENPDGRGPSPVMYEAPKPIVGKHRESHFAPPPVHHAVQEKRREQTTGAPSGPSGIHHPPSIPLHQKPPIQSQRPQASSDLPEDRPNLPPRRETMQEEPRKSTSDRPRPPPPFEPPPRRSTDINRSAAIVAETTSRFAPPPKRGQIPAPQDTAAVTRPPPPAAPRSLIRSSSETRREMLASNHYDSDDSEAPLENSAPILTDFPDSSMANRRPPCFRDWERAIHTKYETKLFSICGEYVVSSGYVTRVWNAMTGEVIMNQAHGETVKVTAIAFKPAADADREGETVWLGTNSGEMYELDIPAQSVSVSKLNAHPHRQIIKIYRYAAEMWSLDEDGKLHVWPPDETGVPGLAQTPNSFRLPKGHSASIVLGGYLWLACGKEIRVFYRDVKANTFNPVSTRVLSQPGAGDVTSCALISAEPDNVYFGHNDGKVTIYSRKDYTCLKVVSVSLYKISALVGVGEYLWAGFNTGMIYIYDTKTHPWKAMKDWHAHDNPIADIVVDKTSIWKFDRLQVASIGTDNMIRIWDGLLRDDWLESQMQEIDTEYCDFREVSALVVTWNAGAVKPTKLKNDPRDAEFFRELLLSHSAPDILVFGFQELVDLEDKRVTAKSLFKSSKKKDATEQEHMSHQYRAWRDHLIRTIDEYLPETPYCLLHTANLVGLFTCIFVRESEKAKIREVNAAEVKLGMGGLHGNKGALIVRFILDDSSICFVNCHLAAGQTQTVHRNNDIAAIMETSALPSHPSFSSSFPNVSDVSSSSRADTFVGGGDGSMILDHEICILNGDLNYRIDTMSRTTVIEAVKAGNLPKLLERDQLLLSRKRNPGFRLRAFVEAPITFPPTYKYDVGTDTYDTSDKKRSPAWCDRLLYRGRGRIKQTDYRRHEVRVSDHRPVSGRFKIRVKTISHKRRAIAKEASEQKFEEVKSQIGGDIKLDYLTNVFGLSSREAQRLLKV</sequence>
<accession>A0A6A6NV88</accession>